<protein>
    <submittedName>
        <fullName evidence="1">Uncharacterized protein</fullName>
    </submittedName>
</protein>
<comment type="caution">
    <text evidence="1">The sequence shown here is derived from an EMBL/GenBank/DDBJ whole genome shotgun (WGS) entry which is preliminary data.</text>
</comment>
<gene>
    <name evidence="1" type="ORF">S01H4_51657</name>
</gene>
<evidence type="ECO:0000313" key="1">
    <source>
        <dbReference type="EMBL" id="GAH01244.1"/>
    </source>
</evidence>
<dbReference type="AlphaFoldDB" id="X1D829"/>
<reference evidence="1" key="1">
    <citation type="journal article" date="2014" name="Front. Microbiol.">
        <title>High frequency of phylogenetically diverse reductive dehalogenase-homologous genes in deep subseafloor sedimentary metagenomes.</title>
        <authorList>
            <person name="Kawai M."/>
            <person name="Futagami T."/>
            <person name="Toyoda A."/>
            <person name="Takaki Y."/>
            <person name="Nishi S."/>
            <person name="Hori S."/>
            <person name="Arai W."/>
            <person name="Tsubouchi T."/>
            <person name="Morono Y."/>
            <person name="Uchiyama I."/>
            <person name="Ito T."/>
            <person name="Fujiyama A."/>
            <person name="Inagaki F."/>
            <person name="Takami H."/>
        </authorList>
    </citation>
    <scope>NUCLEOTIDE SEQUENCE</scope>
    <source>
        <strain evidence="1">Expedition CK06-06</strain>
    </source>
</reference>
<accession>X1D829</accession>
<dbReference type="EMBL" id="BART01029439">
    <property type="protein sequence ID" value="GAH01244.1"/>
    <property type="molecule type" value="Genomic_DNA"/>
</dbReference>
<sequence length="136" mass="15472">MTEDIVEHTLLNVSTQENDIGGPDDIVLKPINMDDIFHELYSSKEENLSSSQQIKTYPKTTPLKSLQEGLVKSNDESEYSFELRKSFSDKLAKKTGSTDYNLLILLGRLVSKKIQFGVTYSPNVEQWVVENMKLLL</sequence>
<name>X1D829_9ZZZZ</name>
<proteinExistence type="predicted"/>
<organism evidence="1">
    <name type="scientific">marine sediment metagenome</name>
    <dbReference type="NCBI Taxonomy" id="412755"/>
    <lineage>
        <taxon>unclassified sequences</taxon>
        <taxon>metagenomes</taxon>
        <taxon>ecological metagenomes</taxon>
    </lineage>
</organism>